<proteinExistence type="predicted"/>
<evidence type="ECO:0000259" key="4">
    <source>
        <dbReference type="PROSITE" id="PS50086"/>
    </source>
</evidence>
<dbReference type="Proteomes" id="UP000800235">
    <property type="component" value="Unassembled WGS sequence"/>
</dbReference>
<protein>
    <submittedName>
        <fullName evidence="5">RabGAP/TBC</fullName>
    </submittedName>
</protein>
<feature type="region of interest" description="Disordered" evidence="3">
    <location>
        <begin position="385"/>
        <end position="424"/>
    </location>
</feature>
<feature type="compositionally biased region" description="Basic and acidic residues" evidence="3">
    <location>
        <begin position="761"/>
        <end position="779"/>
    </location>
</feature>
<name>A0A9P4U135_9PEZI</name>
<dbReference type="PANTHER" id="PTHR22957">
    <property type="entry name" value="TBC1 DOMAIN FAMILY MEMBER GTPASE-ACTIVATING PROTEIN"/>
    <property type="match status" value="1"/>
</dbReference>
<feature type="domain" description="Rab-GAP TBC" evidence="4">
    <location>
        <begin position="35"/>
        <end position="309"/>
    </location>
</feature>
<dbReference type="FunFam" id="1.10.8.270:FF:000031">
    <property type="entry name" value="TBC1 domain family member 5"/>
    <property type="match status" value="1"/>
</dbReference>
<keyword evidence="2" id="KW-0175">Coiled coil</keyword>
<feature type="compositionally biased region" description="Low complexity" evidence="3">
    <location>
        <begin position="411"/>
        <end position="423"/>
    </location>
</feature>
<feature type="compositionally biased region" description="Polar residues" evidence="3">
    <location>
        <begin position="651"/>
        <end position="662"/>
    </location>
</feature>
<feature type="compositionally biased region" description="Low complexity" evidence="3">
    <location>
        <begin position="677"/>
        <end position="691"/>
    </location>
</feature>
<organism evidence="5 6">
    <name type="scientific">Tothia fuscella</name>
    <dbReference type="NCBI Taxonomy" id="1048955"/>
    <lineage>
        <taxon>Eukaryota</taxon>
        <taxon>Fungi</taxon>
        <taxon>Dikarya</taxon>
        <taxon>Ascomycota</taxon>
        <taxon>Pezizomycotina</taxon>
        <taxon>Dothideomycetes</taxon>
        <taxon>Pleosporomycetidae</taxon>
        <taxon>Venturiales</taxon>
        <taxon>Cylindrosympodiaceae</taxon>
        <taxon>Tothia</taxon>
    </lineage>
</organism>
<feature type="compositionally biased region" description="Basic and acidic residues" evidence="3">
    <location>
        <begin position="574"/>
        <end position="586"/>
    </location>
</feature>
<keyword evidence="1" id="KW-0343">GTPase activation</keyword>
<dbReference type="Gene3D" id="1.10.8.270">
    <property type="entry name" value="putative rabgap domain of human tbc1 domain family member 14 like domains"/>
    <property type="match status" value="1"/>
</dbReference>
<dbReference type="OrthoDB" id="27140at2759"/>
<dbReference type="InterPro" id="IPR000195">
    <property type="entry name" value="Rab-GAP-TBC_dom"/>
</dbReference>
<dbReference type="Pfam" id="PF00566">
    <property type="entry name" value="RabGAP-TBC"/>
    <property type="match status" value="1"/>
</dbReference>
<dbReference type="AlphaFoldDB" id="A0A9P4U135"/>
<evidence type="ECO:0000313" key="6">
    <source>
        <dbReference type="Proteomes" id="UP000800235"/>
    </source>
</evidence>
<dbReference type="FunFam" id="1.10.472.80:FF:000038">
    <property type="entry name" value="TBC1 domain family member 5"/>
    <property type="match status" value="1"/>
</dbReference>
<evidence type="ECO:0000256" key="1">
    <source>
        <dbReference type="ARBA" id="ARBA00022468"/>
    </source>
</evidence>
<sequence length="806" mass="89091">MRELASALSAWNELSKYSDLADFKKAISESEDELEAVTGLRSLCWKIFLLFQNLDQTTWSGSLDNSRSAYSSLRSHYLRAIEHPDEVSTSADPLSTDDESPWTALRADEALRAEIYQDVQRCMPENIYFRQPETQQMMLDVLFVYCKLNPDVGYRQGMHELLAPILWVVERDAIDAGKDGERKGKEGEGEDAGIEVLKTVLDGSFVEHDTFTLIGIIMQTAKGFYDPATEAAIGTSRGRAGESESAILMRCRRIFHTLLPQVDPALATHLEALDISPQIFLMRWIRLILGREFPFDDLLRVWDLLFAEDSSIELIDHICVAMLLRIRWQLMDADVNEALMLLMRYPSPASTNGPHTFVHDAIYLKANMDIDGGIHIVTRYSNRAPPRIMLERPKTPEQPPRSETPDPRRTNSPFNSPAAAASSVENALHDAARGVLNRGERWGINQALRDTIGEVRKNVQTTLNSGRNSPRTGSMTGIRPLHRTTRSDVSSNIAANVLRKVGQLEERNKQLAKMLEGAVAELWKFEKDANEKMEGNGEDKSKDDLQALSMAVAKVQFVQVFLQDSTLPLPAEETETKPPDVLREENVNDAMSEQKALHAPEPEPEPAPLLLEEPHPQPLRSQASPTVIPTPASITPTLTKTPSIPIPTILRPSSTQPQSSPHNRALPTIFLSQEHASSLPPSNLSSKPSNLGTVPSANLPTRPKIEQSSFSWMLGQAHEDRSGFVTASPFSPHERRWNAAHGGTEKGFLFGEEDDVVGDPPKVKVREEDGKGKSGKKDAGGAGRKGSLKGAGVREDIGLGDMGGEG</sequence>
<dbReference type="GO" id="GO:0005096">
    <property type="term" value="F:GTPase activator activity"/>
    <property type="evidence" value="ECO:0007669"/>
    <property type="project" value="UniProtKB-KW"/>
</dbReference>
<dbReference type="PROSITE" id="PS50086">
    <property type="entry name" value="TBC_RABGAP"/>
    <property type="match status" value="1"/>
</dbReference>
<dbReference type="Gene3D" id="1.10.472.80">
    <property type="entry name" value="Ypt/Rab-GAP domain of gyp1p, domain 3"/>
    <property type="match status" value="1"/>
</dbReference>
<dbReference type="PANTHER" id="PTHR22957:SF337">
    <property type="entry name" value="TBC1 DOMAIN FAMILY MEMBER 5"/>
    <property type="match status" value="1"/>
</dbReference>
<comment type="caution">
    <text evidence="5">The sequence shown here is derived from an EMBL/GenBank/DDBJ whole genome shotgun (WGS) entry which is preliminary data.</text>
</comment>
<feature type="coiled-coil region" evidence="2">
    <location>
        <begin position="494"/>
        <end position="521"/>
    </location>
</feature>
<dbReference type="EMBL" id="MU007022">
    <property type="protein sequence ID" value="KAF2433086.1"/>
    <property type="molecule type" value="Genomic_DNA"/>
</dbReference>
<evidence type="ECO:0000313" key="5">
    <source>
        <dbReference type="EMBL" id="KAF2433086.1"/>
    </source>
</evidence>
<feature type="region of interest" description="Disordered" evidence="3">
    <location>
        <begin position="569"/>
        <end position="703"/>
    </location>
</feature>
<accession>A0A9P4U135</accession>
<gene>
    <name evidence="5" type="ORF">EJ08DRAFT_658362</name>
</gene>
<feature type="compositionally biased region" description="Polar residues" evidence="3">
    <location>
        <begin position="620"/>
        <end position="642"/>
    </location>
</feature>
<reference evidence="5" key="1">
    <citation type="journal article" date="2020" name="Stud. Mycol.">
        <title>101 Dothideomycetes genomes: a test case for predicting lifestyles and emergence of pathogens.</title>
        <authorList>
            <person name="Haridas S."/>
            <person name="Albert R."/>
            <person name="Binder M."/>
            <person name="Bloem J."/>
            <person name="Labutti K."/>
            <person name="Salamov A."/>
            <person name="Andreopoulos B."/>
            <person name="Baker S."/>
            <person name="Barry K."/>
            <person name="Bills G."/>
            <person name="Bluhm B."/>
            <person name="Cannon C."/>
            <person name="Castanera R."/>
            <person name="Culley D."/>
            <person name="Daum C."/>
            <person name="Ezra D."/>
            <person name="Gonzalez J."/>
            <person name="Henrissat B."/>
            <person name="Kuo A."/>
            <person name="Liang C."/>
            <person name="Lipzen A."/>
            <person name="Lutzoni F."/>
            <person name="Magnuson J."/>
            <person name="Mondo S."/>
            <person name="Nolan M."/>
            <person name="Ohm R."/>
            <person name="Pangilinan J."/>
            <person name="Park H.-J."/>
            <person name="Ramirez L."/>
            <person name="Alfaro M."/>
            <person name="Sun H."/>
            <person name="Tritt A."/>
            <person name="Yoshinaga Y."/>
            <person name="Zwiers L.-H."/>
            <person name="Turgeon B."/>
            <person name="Goodwin S."/>
            <person name="Spatafora J."/>
            <person name="Crous P."/>
            <person name="Grigoriev I."/>
        </authorList>
    </citation>
    <scope>NUCLEOTIDE SEQUENCE</scope>
    <source>
        <strain evidence="5">CBS 130266</strain>
    </source>
</reference>
<evidence type="ECO:0000256" key="2">
    <source>
        <dbReference type="SAM" id="Coils"/>
    </source>
</evidence>
<feature type="region of interest" description="Disordered" evidence="3">
    <location>
        <begin position="750"/>
        <end position="806"/>
    </location>
</feature>
<evidence type="ECO:0000256" key="3">
    <source>
        <dbReference type="SAM" id="MobiDB-lite"/>
    </source>
</evidence>
<keyword evidence="6" id="KW-1185">Reference proteome</keyword>
<dbReference type="InterPro" id="IPR035969">
    <property type="entry name" value="Rab-GAP_TBC_sf"/>
</dbReference>
<dbReference type="SMART" id="SM00164">
    <property type="entry name" value="TBC"/>
    <property type="match status" value="1"/>
</dbReference>
<dbReference type="SUPFAM" id="SSF47923">
    <property type="entry name" value="Ypt/Rab-GAP domain of gyp1p"/>
    <property type="match status" value="2"/>
</dbReference>